<organism evidence="1 2">
    <name type="scientific">Kocuria aegyptia</name>
    <dbReference type="NCBI Taxonomy" id="330943"/>
    <lineage>
        <taxon>Bacteria</taxon>
        <taxon>Bacillati</taxon>
        <taxon>Actinomycetota</taxon>
        <taxon>Actinomycetes</taxon>
        <taxon>Micrococcales</taxon>
        <taxon>Micrococcaceae</taxon>
        <taxon>Kocuria</taxon>
    </lineage>
</organism>
<reference evidence="1 2" key="1">
    <citation type="journal article" date="2019" name="Int. J. Syst. Evol. Microbiol.">
        <title>The Global Catalogue of Microorganisms (GCM) 10K type strain sequencing project: providing services to taxonomists for standard genome sequencing and annotation.</title>
        <authorList>
            <consortium name="The Broad Institute Genomics Platform"/>
            <consortium name="The Broad Institute Genome Sequencing Center for Infectious Disease"/>
            <person name="Wu L."/>
            <person name="Ma J."/>
        </authorList>
    </citation>
    <scope>NUCLEOTIDE SEQUENCE [LARGE SCALE GENOMIC DNA]</scope>
    <source>
        <strain evidence="1 2">JCM 14735</strain>
    </source>
</reference>
<gene>
    <name evidence="1" type="ORF">GCM10009767_02190</name>
</gene>
<sequence length="122" mass="13268">MTVLAHKQAAAGLTVVHPDGPTTTRVFVDDSRQELDPFHRAEQRRDAMLAEHPMSTVTNGINERALDAATVTKRHAAGPTDWDLLDAEQTRQALEGRRGPVVSVMTEQAVVTRIVTRGDGSS</sequence>
<comment type="caution">
    <text evidence="1">The sequence shown here is derived from an EMBL/GenBank/DDBJ whole genome shotgun (WGS) entry which is preliminary data.</text>
</comment>
<proteinExistence type="predicted"/>
<name>A0ABN2K2J4_9MICC</name>
<protein>
    <submittedName>
        <fullName evidence="1">Uncharacterized protein</fullName>
    </submittedName>
</protein>
<dbReference type="RefSeq" id="WP_344119059.1">
    <property type="nucleotide sequence ID" value="NZ_BAAAOA010000005.1"/>
</dbReference>
<keyword evidence="2" id="KW-1185">Reference proteome</keyword>
<dbReference type="Proteomes" id="UP001501204">
    <property type="component" value="Unassembled WGS sequence"/>
</dbReference>
<evidence type="ECO:0000313" key="2">
    <source>
        <dbReference type="Proteomes" id="UP001501204"/>
    </source>
</evidence>
<dbReference type="EMBL" id="BAAAOA010000005">
    <property type="protein sequence ID" value="GAA1747061.1"/>
    <property type="molecule type" value="Genomic_DNA"/>
</dbReference>
<accession>A0ABN2K2J4</accession>
<evidence type="ECO:0000313" key="1">
    <source>
        <dbReference type="EMBL" id="GAA1747061.1"/>
    </source>
</evidence>